<evidence type="ECO:0000256" key="1">
    <source>
        <dbReference type="PROSITE-ProRule" id="PRU00108"/>
    </source>
</evidence>
<dbReference type="GO" id="GO:0005634">
    <property type="term" value="C:nucleus"/>
    <property type="evidence" value="ECO:0007669"/>
    <property type="project" value="UniProtKB-SubCell"/>
</dbReference>
<feature type="DNA-binding region" description="Homeobox" evidence="1">
    <location>
        <begin position="75"/>
        <end position="134"/>
    </location>
</feature>
<dbReference type="PROSITE" id="PS50071">
    <property type="entry name" value="HOMEOBOX_2"/>
    <property type="match status" value="1"/>
</dbReference>
<organism evidence="5 6">
    <name type="scientific">Carpediemonas membranifera</name>
    <dbReference type="NCBI Taxonomy" id="201153"/>
    <lineage>
        <taxon>Eukaryota</taxon>
        <taxon>Metamonada</taxon>
        <taxon>Carpediemonas-like organisms</taxon>
        <taxon>Carpediemonas</taxon>
    </lineage>
</organism>
<dbReference type="Proteomes" id="UP000717585">
    <property type="component" value="Unassembled WGS sequence"/>
</dbReference>
<evidence type="ECO:0000313" key="5">
    <source>
        <dbReference type="EMBL" id="KAG9390174.1"/>
    </source>
</evidence>
<dbReference type="SMART" id="SM00389">
    <property type="entry name" value="HOX"/>
    <property type="match status" value="1"/>
</dbReference>
<dbReference type="OrthoDB" id="6159439at2759"/>
<dbReference type="EMBL" id="JAHDYR010000066">
    <property type="protein sequence ID" value="KAG9390174.1"/>
    <property type="molecule type" value="Genomic_DNA"/>
</dbReference>
<evidence type="ECO:0000256" key="3">
    <source>
        <dbReference type="SAM" id="MobiDB-lite"/>
    </source>
</evidence>
<keyword evidence="1 2" id="KW-0539">Nucleus</keyword>
<feature type="region of interest" description="Disordered" evidence="3">
    <location>
        <begin position="34"/>
        <end position="80"/>
    </location>
</feature>
<name>A0A8J6DXH8_9EUKA</name>
<accession>A0A8J6DXH8</accession>
<keyword evidence="1 2" id="KW-0238">DNA-binding</keyword>
<dbReference type="GO" id="GO:0003677">
    <property type="term" value="F:DNA binding"/>
    <property type="evidence" value="ECO:0007669"/>
    <property type="project" value="UniProtKB-UniRule"/>
</dbReference>
<dbReference type="AlphaFoldDB" id="A0A8J6DXH8"/>
<dbReference type="InterPro" id="IPR001356">
    <property type="entry name" value="HD"/>
</dbReference>
<proteinExistence type="predicted"/>
<evidence type="ECO:0000259" key="4">
    <source>
        <dbReference type="PROSITE" id="PS50071"/>
    </source>
</evidence>
<dbReference type="InterPro" id="IPR009057">
    <property type="entry name" value="Homeodomain-like_sf"/>
</dbReference>
<reference evidence="5" key="1">
    <citation type="submission" date="2021-05" db="EMBL/GenBank/DDBJ databases">
        <title>A free-living protist that lacks canonical eukaryotic 1 DNA replication and segregation systems.</title>
        <authorList>
            <person name="Salas-Leiva D.E."/>
            <person name="Tromer E.C."/>
            <person name="Curtis B.A."/>
            <person name="Jerlstrom-Hultqvist J."/>
            <person name="Kolisko M."/>
            <person name="Yi Z."/>
            <person name="Salas-Leiva J.S."/>
            <person name="Gallot-Lavallee L."/>
            <person name="Kops G.J.P.L."/>
            <person name="Archibald J.M."/>
            <person name="Simpson A.G.B."/>
            <person name="Roger A.J."/>
        </authorList>
    </citation>
    <scope>NUCLEOTIDE SEQUENCE</scope>
    <source>
        <strain evidence="5">BICM</strain>
    </source>
</reference>
<dbReference type="CDD" id="cd00086">
    <property type="entry name" value="homeodomain"/>
    <property type="match status" value="1"/>
</dbReference>
<feature type="domain" description="Homeobox" evidence="4">
    <location>
        <begin position="73"/>
        <end position="133"/>
    </location>
</feature>
<comment type="caution">
    <text evidence="5">The sequence shown here is derived from an EMBL/GenBank/DDBJ whole genome shotgun (WGS) entry which is preliminary data.</text>
</comment>
<gene>
    <name evidence="5" type="ORF">J8273_8214</name>
</gene>
<protein>
    <submittedName>
        <fullName evidence="5">Homeobox domain</fullName>
    </submittedName>
</protein>
<sequence>MAASDEDDRDSDAEIDTGFLDVLEDVVLDADAALNSGTDNNLEEHRHRTEPGLGRPRGRSHREHPNDQPRFIPRHTTPATKLSPEEASVLHACFQVKKYPSRTEFANLVDYTGLELIRIRSWWQNARTRGVPRTQAILGTDIDPTGILNGTVKRFVDPVTFVDVSIQCDLIPNEVGELFSMGILDSLLAAANADRQ</sequence>
<dbReference type="SUPFAM" id="SSF46689">
    <property type="entry name" value="Homeodomain-like"/>
    <property type="match status" value="1"/>
</dbReference>
<keyword evidence="1 2" id="KW-0371">Homeobox</keyword>
<evidence type="ECO:0000256" key="2">
    <source>
        <dbReference type="RuleBase" id="RU000682"/>
    </source>
</evidence>
<dbReference type="Gene3D" id="1.10.10.60">
    <property type="entry name" value="Homeodomain-like"/>
    <property type="match status" value="1"/>
</dbReference>
<keyword evidence="6" id="KW-1185">Reference proteome</keyword>
<evidence type="ECO:0000313" key="6">
    <source>
        <dbReference type="Proteomes" id="UP000717585"/>
    </source>
</evidence>
<dbReference type="Pfam" id="PF00046">
    <property type="entry name" value="Homeodomain"/>
    <property type="match status" value="1"/>
</dbReference>
<comment type="subcellular location">
    <subcellularLocation>
        <location evidence="1 2">Nucleus</location>
    </subcellularLocation>
</comment>